<dbReference type="Gene3D" id="3.60.20.10">
    <property type="entry name" value="Glutamine Phosphoribosylpyrophosphate, subunit 1, domain 1"/>
    <property type="match status" value="2"/>
</dbReference>
<dbReference type="InterPro" id="IPR029055">
    <property type="entry name" value="Ntn_hydrolases_N"/>
</dbReference>
<dbReference type="InterPro" id="IPR001353">
    <property type="entry name" value="Proteasome_sua/b"/>
</dbReference>
<dbReference type="GO" id="GO:0005839">
    <property type="term" value="C:proteasome core complex"/>
    <property type="evidence" value="ECO:0007669"/>
    <property type="project" value="InterPro"/>
</dbReference>
<feature type="region of interest" description="Disordered" evidence="1">
    <location>
        <begin position="1"/>
        <end position="24"/>
    </location>
</feature>
<dbReference type="SUPFAM" id="SSF56235">
    <property type="entry name" value="N-terminal nucleophile aminohydrolases (Ntn hydrolases)"/>
    <property type="match status" value="1"/>
</dbReference>
<dbReference type="Pfam" id="PF00227">
    <property type="entry name" value="Proteasome"/>
    <property type="match status" value="1"/>
</dbReference>
<dbReference type="AlphaFoldDB" id="A0AAV1E4S0"/>
<feature type="compositionally biased region" description="Polar residues" evidence="1">
    <location>
        <begin position="1"/>
        <end position="14"/>
    </location>
</feature>
<name>A0AAV1E4S0_OLDCO</name>
<gene>
    <name evidence="2" type="ORF">OLC1_LOCUS21187</name>
</gene>
<evidence type="ECO:0000313" key="2">
    <source>
        <dbReference type="EMBL" id="CAI9114421.1"/>
    </source>
</evidence>
<organism evidence="2 3">
    <name type="scientific">Oldenlandia corymbosa var. corymbosa</name>
    <dbReference type="NCBI Taxonomy" id="529605"/>
    <lineage>
        <taxon>Eukaryota</taxon>
        <taxon>Viridiplantae</taxon>
        <taxon>Streptophyta</taxon>
        <taxon>Embryophyta</taxon>
        <taxon>Tracheophyta</taxon>
        <taxon>Spermatophyta</taxon>
        <taxon>Magnoliopsida</taxon>
        <taxon>eudicotyledons</taxon>
        <taxon>Gunneridae</taxon>
        <taxon>Pentapetalae</taxon>
        <taxon>asterids</taxon>
        <taxon>lamiids</taxon>
        <taxon>Gentianales</taxon>
        <taxon>Rubiaceae</taxon>
        <taxon>Rubioideae</taxon>
        <taxon>Spermacoceae</taxon>
        <taxon>Hedyotis-Oldenlandia complex</taxon>
        <taxon>Oldenlandia</taxon>
    </lineage>
</organism>
<keyword evidence="3" id="KW-1185">Reference proteome</keyword>
<dbReference type="GO" id="GO:0051603">
    <property type="term" value="P:proteolysis involved in protein catabolic process"/>
    <property type="evidence" value="ECO:0007669"/>
    <property type="project" value="InterPro"/>
</dbReference>
<accession>A0AAV1E4S0</accession>
<dbReference type="Proteomes" id="UP001161247">
    <property type="component" value="Chromosome 7"/>
</dbReference>
<sequence>MDTNSGQPEPSSSRRTLRLEDMSPMEIKKRQEAAALVRKELASKGIPPDAGEIDHAKFTKGTTALAFVFKEGLMVAVDHSSTSSELLPQNVVALNSHMLATISGGSEYLLNDLQKKKPGLYRVDGEGAQLKRPFSTTGSGTGFAFGSLCALYRPDLTETEAVFVAKRALCLSSYQAPERRECVGGRDGWSTKVSDDDVVEVYTQFVAASPVLSKLPLRMVHKVLVWKKWVAYSLSCQVAEDDGKSKGFGLVQSDSEDSAVAAALNDDQMIECNQAFSSLQNK</sequence>
<proteinExistence type="predicted"/>
<reference evidence="2" key="1">
    <citation type="submission" date="2023-03" db="EMBL/GenBank/DDBJ databases">
        <authorList>
            <person name="Julca I."/>
        </authorList>
    </citation>
    <scope>NUCLEOTIDE SEQUENCE</scope>
</reference>
<evidence type="ECO:0000256" key="1">
    <source>
        <dbReference type="SAM" id="MobiDB-lite"/>
    </source>
</evidence>
<dbReference type="EMBL" id="OX459124">
    <property type="protein sequence ID" value="CAI9114421.1"/>
    <property type="molecule type" value="Genomic_DNA"/>
</dbReference>
<evidence type="ECO:0000313" key="3">
    <source>
        <dbReference type="Proteomes" id="UP001161247"/>
    </source>
</evidence>
<protein>
    <submittedName>
        <fullName evidence="2">OLC1v1015140C1</fullName>
    </submittedName>
</protein>